<comment type="caution">
    <text evidence="1">The sequence shown here is derived from an EMBL/GenBank/DDBJ whole genome shotgun (WGS) entry which is preliminary data.</text>
</comment>
<evidence type="ECO:0000313" key="1">
    <source>
        <dbReference type="EMBL" id="GGM04648.1"/>
    </source>
</evidence>
<keyword evidence="2" id="KW-1185">Reference proteome</keyword>
<proteinExistence type="predicted"/>
<dbReference type="EMBL" id="BMNA01000004">
    <property type="protein sequence ID" value="GGM04648.1"/>
    <property type="molecule type" value="Genomic_DNA"/>
</dbReference>
<dbReference type="Proteomes" id="UP000655208">
    <property type="component" value="Unassembled WGS sequence"/>
</dbReference>
<dbReference type="AlphaFoldDB" id="A0A917SZ87"/>
<organism evidence="1 2">
    <name type="scientific">Nakamurella endophytica</name>
    <dbReference type="NCBI Taxonomy" id="1748367"/>
    <lineage>
        <taxon>Bacteria</taxon>
        <taxon>Bacillati</taxon>
        <taxon>Actinomycetota</taxon>
        <taxon>Actinomycetes</taxon>
        <taxon>Nakamurellales</taxon>
        <taxon>Nakamurellaceae</taxon>
        <taxon>Nakamurella</taxon>
    </lineage>
</organism>
<evidence type="ECO:0008006" key="3">
    <source>
        <dbReference type="Google" id="ProtNLM"/>
    </source>
</evidence>
<accession>A0A917SZ87</accession>
<gene>
    <name evidence="1" type="ORF">GCM10011594_26120</name>
</gene>
<sequence>MGLIRKAASLSTLGAVNYRSKDDRKVKVMEANSKAEIKAEKERLAIERQRASAAAVEAQAYAAAQAAADEGNSVAGRLRQLDALMQQGLITADDHAARKVQILAEI</sequence>
<name>A0A917SZ87_9ACTN</name>
<reference evidence="1" key="2">
    <citation type="submission" date="2020-09" db="EMBL/GenBank/DDBJ databases">
        <authorList>
            <person name="Sun Q."/>
            <person name="Zhou Y."/>
        </authorList>
    </citation>
    <scope>NUCLEOTIDE SEQUENCE</scope>
    <source>
        <strain evidence="1">CGMCC 4.7308</strain>
    </source>
</reference>
<evidence type="ECO:0000313" key="2">
    <source>
        <dbReference type="Proteomes" id="UP000655208"/>
    </source>
</evidence>
<dbReference type="RefSeq" id="WP_188942038.1">
    <property type="nucleotide sequence ID" value="NZ_BMNA01000004.1"/>
</dbReference>
<reference evidence="1" key="1">
    <citation type="journal article" date="2014" name="Int. J. Syst. Evol. Microbiol.">
        <title>Complete genome sequence of Corynebacterium casei LMG S-19264T (=DSM 44701T), isolated from a smear-ripened cheese.</title>
        <authorList>
            <consortium name="US DOE Joint Genome Institute (JGI-PGF)"/>
            <person name="Walter F."/>
            <person name="Albersmeier A."/>
            <person name="Kalinowski J."/>
            <person name="Ruckert C."/>
        </authorList>
    </citation>
    <scope>NUCLEOTIDE SEQUENCE</scope>
    <source>
        <strain evidence="1">CGMCC 4.7308</strain>
    </source>
</reference>
<protein>
    <recommendedName>
        <fullName evidence="3">SHOCT domain-containing protein</fullName>
    </recommendedName>
</protein>